<feature type="domain" description="Pyruvate phosphate dikinase AMP/ATP-binding" evidence="3">
    <location>
        <begin position="19"/>
        <end position="330"/>
    </location>
</feature>
<dbReference type="PANTHER" id="PTHR43615:SF1">
    <property type="entry name" value="PPDK_N DOMAIN-CONTAINING PROTEIN"/>
    <property type="match status" value="1"/>
</dbReference>
<keyword evidence="5" id="KW-1185">Reference proteome</keyword>
<evidence type="ECO:0000259" key="2">
    <source>
        <dbReference type="Pfam" id="PF00391"/>
    </source>
</evidence>
<dbReference type="SUPFAM" id="SSF56059">
    <property type="entry name" value="Glutathione synthetase ATP-binding domain-like"/>
    <property type="match status" value="1"/>
</dbReference>
<keyword evidence="4" id="KW-0067">ATP-binding</keyword>
<keyword evidence="4" id="KW-0547">Nucleotide-binding</keyword>
<dbReference type="Pfam" id="PF01326">
    <property type="entry name" value="PPDK_N"/>
    <property type="match status" value="1"/>
</dbReference>
<dbReference type="OrthoDB" id="6123450at2759"/>
<sequence length="886" mass="102330">MSENKRIYFLNSEILPEISEVGGKGFSLIKLSTLKLNVPNGIVLTVNFFQEWINKIKETELYLQFIELLKDENNFENCSSILNQIKEWCLSNLSLTEEGKQEMEQSLKSIFPDDYNSILYAVRSSSPEEDLFGASFAGNYETYLGIQFESLEKYTLKSFISCLDFRVMKYKSEKGFDVADFKIAIVIMKQINSDVSGVGFSINPINNDYDEVVVTSNFGLGESVVGGIVTPDEYIVNKLSKKIVSTKLGTKDKVVKLNTGKDETSVLNQKEENKKLSSLNEDILLQIVDNIIQIEKHYEIPIDIEFGVENNILYILQARPITTFNKIPKELFTNENEKRQLYFDMTYVVQGLEKPMSTLGASIFKLFLRCVGKVIFNSEHFDDIKKGAADAVGGKLIFNLSNIFTKLSPDFITNYVNNVNKQVTDIIKSEGNKYINDSVCQELNVSKFGLLLKLPVFRIILYKLLVKSTKENFDRKSEQFMREYEQYIPKNYHSNNYFIPIVFTGVIKGYVVLNSICDKDFKDQPEIRGTFNDLTKSLPYVTILMGLDLYKLSQHLDKNYYMNKSQDEFYQDFLDKKLSQEFYEKYEEFMKKYGFRGDGELDIMNDRYYENPRTIINQIYSSLLMNDENRNPQKDYDEANAKRPENFQKIKSLIKNKEDVKAFEEAYQNAINCLYYRESHKYYIIFAFTKIKELILERTKILLEKNLIDDIKDIYKLNIFSLNKILENVDDYTKEKVYNQIAEDNEAHEVFNMWKRTPLIFDSRGKILSAEKKKSNKKNELIGDTVSFGKVRGKAKVLNSVDEKEFYHGEILITKATDPGWTPLIINCAGIALEVGGMLQHGALVSREFNKPCVVGIENLTNIIKDGEEVEIDAIEGVVRLLDREE</sequence>
<evidence type="ECO:0000313" key="5">
    <source>
        <dbReference type="Proteomes" id="UP000193920"/>
    </source>
</evidence>
<organism evidence="4 5">
    <name type="scientific">Neocallimastix californiae</name>
    <dbReference type="NCBI Taxonomy" id="1754190"/>
    <lineage>
        <taxon>Eukaryota</taxon>
        <taxon>Fungi</taxon>
        <taxon>Fungi incertae sedis</taxon>
        <taxon>Chytridiomycota</taxon>
        <taxon>Chytridiomycota incertae sedis</taxon>
        <taxon>Neocallimastigomycetes</taxon>
        <taxon>Neocallimastigales</taxon>
        <taxon>Neocallimastigaceae</taxon>
        <taxon>Neocallimastix</taxon>
    </lineage>
</organism>
<comment type="caution">
    <text evidence="4">The sequence shown here is derived from an EMBL/GenBank/DDBJ whole genome shotgun (WGS) entry which is preliminary data.</text>
</comment>
<evidence type="ECO:0000313" key="4">
    <source>
        <dbReference type="EMBL" id="ORY23653.1"/>
    </source>
</evidence>
<dbReference type="Proteomes" id="UP000193920">
    <property type="component" value="Unassembled WGS sequence"/>
</dbReference>
<dbReference type="Gene3D" id="3.50.30.10">
    <property type="entry name" value="Phosphohistidine domain"/>
    <property type="match status" value="1"/>
</dbReference>
<accession>A0A1Y2AM49</accession>
<gene>
    <name evidence="4" type="ORF">LY90DRAFT_675462</name>
</gene>
<protein>
    <submittedName>
        <fullName evidence="4">Glutathione synthetase ATP-binding domain-like protein</fullName>
    </submittedName>
</protein>
<dbReference type="STRING" id="1754190.A0A1Y2AM49"/>
<dbReference type="Gene3D" id="3.30.470.20">
    <property type="entry name" value="ATP-grasp fold, B domain"/>
    <property type="match status" value="1"/>
</dbReference>
<dbReference type="Pfam" id="PF00391">
    <property type="entry name" value="PEP-utilizers"/>
    <property type="match status" value="1"/>
</dbReference>
<proteinExistence type="inferred from homology"/>
<comment type="similarity">
    <text evidence="1">Belongs to the PEP-utilizing enzyme family.</text>
</comment>
<dbReference type="AlphaFoldDB" id="A0A1Y2AM49"/>
<dbReference type="EMBL" id="MCOG01000231">
    <property type="protein sequence ID" value="ORY23653.1"/>
    <property type="molecule type" value="Genomic_DNA"/>
</dbReference>
<dbReference type="Gene3D" id="3.30.1490.20">
    <property type="entry name" value="ATP-grasp fold, A domain"/>
    <property type="match status" value="1"/>
</dbReference>
<evidence type="ECO:0000256" key="1">
    <source>
        <dbReference type="ARBA" id="ARBA00007837"/>
    </source>
</evidence>
<dbReference type="GO" id="GO:0016301">
    <property type="term" value="F:kinase activity"/>
    <property type="evidence" value="ECO:0007669"/>
    <property type="project" value="InterPro"/>
</dbReference>
<dbReference type="GO" id="GO:0005524">
    <property type="term" value="F:ATP binding"/>
    <property type="evidence" value="ECO:0007669"/>
    <property type="project" value="UniProtKB-KW"/>
</dbReference>
<dbReference type="InterPro" id="IPR051549">
    <property type="entry name" value="PEP_Utilizing_Enz"/>
</dbReference>
<dbReference type="InterPro" id="IPR013815">
    <property type="entry name" value="ATP_grasp_subdomain_1"/>
</dbReference>
<reference evidence="4 5" key="1">
    <citation type="submission" date="2016-08" db="EMBL/GenBank/DDBJ databases">
        <title>A Parts List for Fungal Cellulosomes Revealed by Comparative Genomics.</title>
        <authorList>
            <consortium name="DOE Joint Genome Institute"/>
            <person name="Haitjema C.H."/>
            <person name="Gilmore S.P."/>
            <person name="Henske J.K."/>
            <person name="Solomon K.V."/>
            <person name="De Groot R."/>
            <person name="Kuo A."/>
            <person name="Mondo S.J."/>
            <person name="Salamov A.A."/>
            <person name="Labutti K."/>
            <person name="Zhao Z."/>
            <person name="Chiniquy J."/>
            <person name="Barry K."/>
            <person name="Brewer H.M."/>
            <person name="Purvine S.O."/>
            <person name="Wright A.T."/>
            <person name="Boxma B."/>
            <person name="Van Alen T."/>
            <person name="Hackstein J.H."/>
            <person name="Baker S.E."/>
            <person name="Grigoriev I.V."/>
            <person name="O'Malley M.A."/>
        </authorList>
    </citation>
    <scope>NUCLEOTIDE SEQUENCE [LARGE SCALE GENOMIC DNA]</scope>
    <source>
        <strain evidence="4 5">G1</strain>
    </source>
</reference>
<name>A0A1Y2AM49_9FUNG</name>
<evidence type="ECO:0000259" key="3">
    <source>
        <dbReference type="Pfam" id="PF01326"/>
    </source>
</evidence>
<dbReference type="InterPro" id="IPR002192">
    <property type="entry name" value="PPDK_AMP/ATP-bd"/>
</dbReference>
<dbReference type="InterPro" id="IPR008279">
    <property type="entry name" value="PEP-util_enz_mobile_dom"/>
</dbReference>
<dbReference type="PANTHER" id="PTHR43615">
    <property type="entry name" value="PHOSPHOENOLPYRUVATE SYNTHASE-RELATED"/>
    <property type="match status" value="1"/>
</dbReference>
<dbReference type="SUPFAM" id="SSF52009">
    <property type="entry name" value="Phosphohistidine domain"/>
    <property type="match status" value="1"/>
</dbReference>
<dbReference type="InterPro" id="IPR036637">
    <property type="entry name" value="Phosphohistidine_dom_sf"/>
</dbReference>
<feature type="domain" description="PEP-utilising enzyme mobile" evidence="2">
    <location>
        <begin position="808"/>
        <end position="877"/>
    </location>
</feature>